<accession>A0A7C3R393</accession>
<evidence type="ECO:0000313" key="2">
    <source>
        <dbReference type="EMBL" id="HFT93213.1"/>
    </source>
</evidence>
<protein>
    <submittedName>
        <fullName evidence="2">Uncharacterized protein</fullName>
    </submittedName>
</protein>
<keyword evidence="1" id="KW-1133">Transmembrane helix</keyword>
<name>A0A7C3R393_9BACT</name>
<evidence type="ECO:0000256" key="1">
    <source>
        <dbReference type="SAM" id="Phobius"/>
    </source>
</evidence>
<keyword evidence="1" id="KW-0472">Membrane</keyword>
<feature type="transmembrane region" description="Helical" evidence="1">
    <location>
        <begin position="120"/>
        <end position="138"/>
    </location>
</feature>
<gene>
    <name evidence="2" type="ORF">ENX03_04615</name>
</gene>
<keyword evidence="1" id="KW-0812">Transmembrane</keyword>
<comment type="caution">
    <text evidence="2">The sequence shown here is derived from an EMBL/GenBank/DDBJ whole genome shotgun (WGS) entry which is preliminary data.</text>
</comment>
<feature type="transmembrane region" description="Helical" evidence="1">
    <location>
        <begin position="24"/>
        <end position="45"/>
    </location>
</feature>
<dbReference type="EMBL" id="DTMM01000089">
    <property type="protein sequence ID" value="HFT93213.1"/>
    <property type="molecule type" value="Genomic_DNA"/>
</dbReference>
<feature type="transmembrane region" description="Helical" evidence="1">
    <location>
        <begin position="144"/>
        <end position="162"/>
    </location>
</feature>
<organism evidence="2">
    <name type="scientific">Leptospirillum ferriphilum</name>
    <dbReference type="NCBI Taxonomy" id="178606"/>
    <lineage>
        <taxon>Bacteria</taxon>
        <taxon>Pseudomonadati</taxon>
        <taxon>Nitrospirota</taxon>
        <taxon>Nitrospiria</taxon>
        <taxon>Nitrospirales</taxon>
        <taxon>Nitrospiraceae</taxon>
        <taxon>Leptospirillum</taxon>
    </lineage>
</organism>
<feature type="transmembrane region" description="Helical" evidence="1">
    <location>
        <begin position="57"/>
        <end position="77"/>
    </location>
</feature>
<dbReference type="AlphaFoldDB" id="A0A7C3R393"/>
<sequence length="180" mass="20284">MSPFSRDASREDIRRALEYAYGSFLRFSAMWALAGFAAAFGTVFLSFSRGQLDLSPLFRELTIGIAAALLGLGHSRYQYYLLQNWPRRYAVLSRAAEGRKMPWSLEDGGLVVTHPGRSKVLMAYVGGIVFLGFLIVLLHRGLPLFGTVFFAEGGFFFARVLFWKRAFDIWKADGTYDISK</sequence>
<proteinExistence type="predicted"/>
<reference evidence="2" key="1">
    <citation type="journal article" date="2020" name="mSystems">
        <title>Genome- and Community-Level Interaction Insights into Carbon Utilization and Element Cycling Functions of Hydrothermarchaeota in Hydrothermal Sediment.</title>
        <authorList>
            <person name="Zhou Z."/>
            <person name="Liu Y."/>
            <person name="Xu W."/>
            <person name="Pan J."/>
            <person name="Luo Z.H."/>
            <person name="Li M."/>
        </authorList>
    </citation>
    <scope>NUCLEOTIDE SEQUENCE [LARGE SCALE GENOMIC DNA]</scope>
    <source>
        <strain evidence="2">SpSt-902</strain>
    </source>
</reference>